<dbReference type="GO" id="GO:0008270">
    <property type="term" value="F:zinc ion binding"/>
    <property type="evidence" value="ECO:0007669"/>
    <property type="project" value="InterPro"/>
</dbReference>
<evidence type="ECO:0000259" key="7">
    <source>
        <dbReference type="PROSITE" id="PS51819"/>
    </source>
</evidence>
<dbReference type="SMART" id="SM00906">
    <property type="entry name" value="Fungal_trans"/>
    <property type="match status" value="1"/>
</dbReference>
<dbReference type="InterPro" id="IPR007219">
    <property type="entry name" value="XnlR_reg_dom"/>
</dbReference>
<evidence type="ECO:0000313" key="9">
    <source>
        <dbReference type="Proteomes" id="UP000319160"/>
    </source>
</evidence>
<dbReference type="GO" id="GO:0005634">
    <property type="term" value="C:nucleus"/>
    <property type="evidence" value="ECO:0007669"/>
    <property type="project" value="UniProtKB-SubCell"/>
</dbReference>
<feature type="domain" description="VOC" evidence="7">
    <location>
        <begin position="174"/>
        <end position="303"/>
    </location>
</feature>
<evidence type="ECO:0000256" key="1">
    <source>
        <dbReference type="ARBA" id="ARBA00004123"/>
    </source>
</evidence>
<comment type="caution">
    <text evidence="8">The sequence shown here is derived from an EMBL/GenBank/DDBJ whole genome shotgun (WGS) entry which is preliminary data.</text>
</comment>
<dbReference type="GO" id="GO:0000981">
    <property type="term" value="F:DNA-binding transcription factor activity, RNA polymerase II-specific"/>
    <property type="evidence" value="ECO:0007669"/>
    <property type="project" value="InterPro"/>
</dbReference>
<dbReference type="InterPro" id="IPR029068">
    <property type="entry name" value="Glyas_Bleomycin-R_OHBP_Dase"/>
</dbReference>
<dbReference type="FunFam" id="3.10.180.10:FF:000034">
    <property type="entry name" value="Glyoxalase/Bleomycin resistance protein/Dihydroxybiphenyl dioxygenase"/>
    <property type="match status" value="1"/>
</dbReference>
<dbReference type="InterPro" id="IPR004360">
    <property type="entry name" value="Glyas_Fos-R_dOase_dom"/>
</dbReference>
<dbReference type="Gene3D" id="3.10.180.10">
    <property type="entry name" value="2,3-Dihydroxybiphenyl 1,2-Dioxygenase, domain 1"/>
    <property type="match status" value="2"/>
</dbReference>
<keyword evidence="2" id="KW-0479">Metal-binding</keyword>
<reference evidence="9" key="1">
    <citation type="submission" date="2019-06" db="EMBL/GenBank/DDBJ databases">
        <title>Draft genome sequence of the griseofulvin-producing fungus Xylaria cubensis strain G536.</title>
        <authorList>
            <person name="Mead M.E."/>
            <person name="Raja H.A."/>
            <person name="Steenwyk J.L."/>
            <person name="Knowles S.L."/>
            <person name="Oberlies N.H."/>
            <person name="Rokas A."/>
        </authorList>
    </citation>
    <scope>NUCLEOTIDE SEQUENCE [LARGE SCALE GENOMIC DNA]</scope>
    <source>
        <strain evidence="9">G536</strain>
    </source>
</reference>
<dbReference type="Pfam" id="PF04082">
    <property type="entry name" value="Fungal_trans"/>
    <property type="match status" value="1"/>
</dbReference>
<evidence type="ECO:0000256" key="4">
    <source>
        <dbReference type="ARBA" id="ARBA00023163"/>
    </source>
</evidence>
<dbReference type="AlphaFoldDB" id="A0A553IBC9"/>
<evidence type="ECO:0000256" key="6">
    <source>
        <dbReference type="SAM" id="MobiDB-lite"/>
    </source>
</evidence>
<comment type="subcellular location">
    <subcellularLocation>
        <location evidence="1">Nucleus</location>
    </subcellularLocation>
</comment>
<dbReference type="PROSITE" id="PS51819">
    <property type="entry name" value="VOC"/>
    <property type="match status" value="1"/>
</dbReference>
<keyword evidence="4" id="KW-0804">Transcription</keyword>
<proteinExistence type="predicted"/>
<evidence type="ECO:0000256" key="2">
    <source>
        <dbReference type="ARBA" id="ARBA00022723"/>
    </source>
</evidence>
<organism evidence="8 9">
    <name type="scientific">Xylaria flabelliformis</name>
    <dbReference type="NCBI Taxonomy" id="2512241"/>
    <lineage>
        <taxon>Eukaryota</taxon>
        <taxon>Fungi</taxon>
        <taxon>Dikarya</taxon>
        <taxon>Ascomycota</taxon>
        <taxon>Pezizomycotina</taxon>
        <taxon>Sordariomycetes</taxon>
        <taxon>Xylariomycetidae</taxon>
        <taxon>Xylariales</taxon>
        <taxon>Xylariaceae</taxon>
        <taxon>Xylaria</taxon>
    </lineage>
</organism>
<evidence type="ECO:0000313" key="8">
    <source>
        <dbReference type="EMBL" id="TRX97499.1"/>
    </source>
</evidence>
<dbReference type="SUPFAM" id="SSF54593">
    <property type="entry name" value="Glyoxalase/Bleomycin resistance protein/Dihydroxybiphenyl dioxygenase"/>
    <property type="match status" value="1"/>
</dbReference>
<dbReference type="FunFam" id="3.10.180.10:FF:000039">
    <property type="entry name" value="Trihydroxytoluene oxygenase (AFU_orthologue AFUA_8G02470)"/>
    <property type="match status" value="1"/>
</dbReference>
<dbReference type="Pfam" id="PF00903">
    <property type="entry name" value="Glyoxalase"/>
    <property type="match status" value="1"/>
</dbReference>
<dbReference type="GO" id="GO:0006351">
    <property type="term" value="P:DNA-templated transcription"/>
    <property type="evidence" value="ECO:0007669"/>
    <property type="project" value="InterPro"/>
</dbReference>
<evidence type="ECO:0000256" key="5">
    <source>
        <dbReference type="ARBA" id="ARBA00023242"/>
    </source>
</evidence>
<accession>A0A553IBC9</accession>
<feature type="compositionally biased region" description="Polar residues" evidence="6">
    <location>
        <begin position="388"/>
        <end position="400"/>
    </location>
</feature>
<keyword evidence="5" id="KW-0539">Nucleus</keyword>
<dbReference type="Proteomes" id="UP000319160">
    <property type="component" value="Unassembled WGS sequence"/>
</dbReference>
<keyword evidence="3" id="KW-0805">Transcription regulation</keyword>
<protein>
    <recommendedName>
        <fullName evidence="7">VOC domain-containing protein</fullName>
    </recommendedName>
</protein>
<gene>
    <name evidence="8" type="ORF">FHL15_001777</name>
</gene>
<name>A0A553IBC9_9PEZI</name>
<dbReference type="PANTHER" id="PTHR47338">
    <property type="entry name" value="ZN(II)2CYS6 TRANSCRIPTION FACTOR (EUROFUNG)-RELATED"/>
    <property type="match status" value="1"/>
</dbReference>
<dbReference type="STRING" id="2512241.A0A553IBC9"/>
<dbReference type="OrthoDB" id="3362851at2759"/>
<dbReference type="CDD" id="cd07267">
    <property type="entry name" value="THT_Oxygenase_N"/>
    <property type="match status" value="1"/>
</dbReference>
<dbReference type="InterPro" id="IPR037523">
    <property type="entry name" value="VOC_core"/>
</dbReference>
<dbReference type="EMBL" id="VFLP01000006">
    <property type="protein sequence ID" value="TRX97499.1"/>
    <property type="molecule type" value="Genomic_DNA"/>
</dbReference>
<dbReference type="PANTHER" id="PTHR47338:SF10">
    <property type="entry name" value="TRANSCRIPTION FACTOR DOMAIN-CONTAINING PROTEIN-RELATED"/>
    <property type="match status" value="1"/>
</dbReference>
<feature type="region of interest" description="Disordered" evidence="6">
    <location>
        <begin position="370"/>
        <end position="411"/>
    </location>
</feature>
<dbReference type="CDD" id="cd12148">
    <property type="entry name" value="fungal_TF_MHR"/>
    <property type="match status" value="1"/>
</dbReference>
<dbReference type="InterPro" id="IPR050815">
    <property type="entry name" value="TF_fung"/>
</dbReference>
<keyword evidence="9" id="KW-1185">Reference proteome</keyword>
<sequence length="958" mass="108490">MSNMRIPEITNNPSKVQLARIAHVCFEHPDLEVFAQFAGDWGFVEAKRDEGKIWYRGYGIDPFVYVASKSQDGNPRFGGAAFVAKSEEDFEKAANLPGATPSSLEDAPGGGKMITFTRSDNIKFHVVYGQTERKVEGPAPSATHEVQGPYNGPFEKLRKGTFQRYHEGPALVHKLGHFGLVNREFDTEINWYTSNFNFVPSNVLYHPELTDMDVLTFMHLDLGKEFSDHHAFFMQRAPPEVKRSYMHHTSYEVADFDEQLIGHEFLGKRGYKSVWGVGRHILGSQIFDYWKDPSGFMIEHYADGDLVNEETHTTREVVGPLSVWGPELPKTFGDDSTKSARLIQDRQQKGDLQRPGCSRCLEAGSLCTYSAERKKPGPPRGSRRQKHGTTPASSVSTETHATPGDQADTFLTPDQHSLAHESGIVFPDIVEGICLPREEVQEFGGFSLQDPTYGLPDLGARSHRENIGLYPGYSLSHEQEKQLLVHFFNEVHPAIPLFRIEHFLRQYDDGSANRNLLVAIVTIAAKVLSPINFWKPEDVEICMKFLLETMSPETASTDTHNSLDSFRLECLLAYYEFHQSPGSNSWMRISSLARRAYAVGVNQIDNPELCSAFDRTAVTEDDIEDWRYLFWCIYCLDSYSNITVGTPPVVELESINTALARRPHDQVHSLSTSIPKIFLPDDVEDIWETAKAVVSNGTMVNYNLHMVTTTALRQAGYILRLRAEGKRLYTRIATVKGAIAALRLSLPSRYLNPARNALSGESCIEHHIRLTNILHLQMASLIITIPRGFEKDEEGFMQNWMGSLEPCQNIVSVVEQWDNQHFPHIDPAICFIVFSALCFLELHRLSTADPAAPFIANIDRGQHLLMLFLEQFSSMWTVPRFLLQQFRKIQSRYKDTGLTYAEVDLLLSKFKTPLHPKAIERFSDISTIAPDTNMNTNTASYHDDLWFFNLDDNYNLDL</sequence>
<dbReference type="GO" id="GO:0003677">
    <property type="term" value="F:DNA binding"/>
    <property type="evidence" value="ECO:0007669"/>
    <property type="project" value="InterPro"/>
</dbReference>
<evidence type="ECO:0000256" key="3">
    <source>
        <dbReference type="ARBA" id="ARBA00023015"/>
    </source>
</evidence>